<proteinExistence type="predicted"/>
<evidence type="ECO:0000256" key="1">
    <source>
        <dbReference type="SAM" id="Phobius"/>
    </source>
</evidence>
<dbReference type="Proteomes" id="UP000005019">
    <property type="component" value="Unassembled WGS sequence"/>
</dbReference>
<dbReference type="eggNOG" id="COG4269">
    <property type="taxonomic scope" value="Bacteria"/>
</dbReference>
<feature type="transmembrane region" description="Helical" evidence="1">
    <location>
        <begin position="243"/>
        <end position="266"/>
    </location>
</feature>
<feature type="transmembrane region" description="Helical" evidence="1">
    <location>
        <begin position="157"/>
        <end position="177"/>
    </location>
</feature>
<feature type="transmembrane region" description="Helical" evidence="1">
    <location>
        <begin position="90"/>
        <end position="108"/>
    </location>
</feature>
<evidence type="ECO:0000313" key="3">
    <source>
        <dbReference type="Proteomes" id="UP000005019"/>
    </source>
</evidence>
<name>F5RHP9_METUF</name>
<organism evidence="2 3">
    <name type="scientific">Methyloversatilis universalis (strain ATCC BAA-1314 / DSM 25237 / JCM 13912 / CCUG 52030 / FAM5)</name>
    <dbReference type="NCBI Taxonomy" id="1000565"/>
    <lineage>
        <taxon>Bacteria</taxon>
        <taxon>Pseudomonadati</taxon>
        <taxon>Pseudomonadota</taxon>
        <taxon>Betaproteobacteria</taxon>
        <taxon>Nitrosomonadales</taxon>
        <taxon>Sterolibacteriaceae</taxon>
        <taxon>Methyloversatilis</taxon>
    </lineage>
</organism>
<dbReference type="EMBL" id="AFHG01000059">
    <property type="protein sequence ID" value="EGK69881.1"/>
    <property type="molecule type" value="Genomic_DNA"/>
</dbReference>
<reference evidence="2 3" key="1">
    <citation type="journal article" date="2011" name="J. Bacteriol.">
        <title>Genome sequence of Methyloversatilis universalis FAM5T, a methylotrophic representative of the order Rhodocyclales.</title>
        <authorList>
            <person name="Kittichotirat W."/>
            <person name="Good N.M."/>
            <person name="Hall R."/>
            <person name="Bringel F."/>
            <person name="Lajus A."/>
            <person name="Medigue C."/>
            <person name="Smalley N.E."/>
            <person name="Beck D."/>
            <person name="Bumgarner R."/>
            <person name="Vuilleumier S."/>
            <person name="Kalyuzhnaya M.G."/>
        </authorList>
    </citation>
    <scope>NUCLEOTIDE SEQUENCE [LARGE SCALE GENOMIC DNA]</scope>
    <source>
        <strain evidence="3">ATCC BAA-1314 / JCM 13912 / FAM5</strain>
    </source>
</reference>
<dbReference type="STRING" id="1000565.METUNv1_03847"/>
<keyword evidence="1" id="KW-0812">Transmembrane</keyword>
<feature type="transmembrane region" description="Helical" evidence="1">
    <location>
        <begin position="114"/>
        <end position="136"/>
    </location>
</feature>
<dbReference type="RefSeq" id="WP_008064521.1">
    <property type="nucleotide sequence ID" value="NZ_AFHG01000059.1"/>
</dbReference>
<protein>
    <submittedName>
        <fullName evidence="2">Membrane protein</fullName>
    </submittedName>
</protein>
<feature type="transmembrane region" description="Helical" evidence="1">
    <location>
        <begin position="209"/>
        <end position="231"/>
    </location>
</feature>
<comment type="caution">
    <text evidence="2">The sequence shown here is derived from an EMBL/GenBank/DDBJ whole genome shotgun (WGS) entry which is preliminary data.</text>
</comment>
<keyword evidence="3" id="KW-1185">Reference proteome</keyword>
<dbReference type="Pfam" id="PF05987">
    <property type="entry name" value="DUF898"/>
    <property type="match status" value="1"/>
</dbReference>
<gene>
    <name evidence="2" type="ORF">METUNv1_03847</name>
</gene>
<evidence type="ECO:0000313" key="2">
    <source>
        <dbReference type="EMBL" id="EGK69881.1"/>
    </source>
</evidence>
<keyword evidence="1" id="KW-1133">Transmembrane helix</keyword>
<feature type="transmembrane region" description="Helical" evidence="1">
    <location>
        <begin position="294"/>
        <end position="318"/>
    </location>
</feature>
<sequence length="364" mass="40472">MNNPFENTPPSAPADPFASPFAVDTAPRSEALVFSGRGGEYFGIWIVNLLLTVLTLGIYSAWAKVRRLQYFHRHTTLGGAAFDYHGDPRAILKGRVIGFLLLLGYNISFEVSPLLGMLVLGLLAAVMPLLLMRSLRFRALNTSWRGLRFGFDGDPKGAYRAFLMWPLLSLFTLYLLAPMWHQRMKRYQLDNARFGATRFRFTAPVSAFYRMYGVLLLLLLLGMAVIGGMVLLMIEAVEGRRELAVLVPMAVLAGWVALFLLIQPYLTARLQNLVWNSTRLGAHRFESHARARTLYAITLTNLIAIVCTLGFFAPFAAIRTARYRIESVTLVSAGPLDDFVAGQKQAVSATGEETADIFDVDIAL</sequence>
<feature type="transmembrane region" description="Helical" evidence="1">
    <location>
        <begin position="42"/>
        <end position="63"/>
    </location>
</feature>
<dbReference type="OrthoDB" id="9765721at2"/>
<accession>F5RHP9</accession>
<keyword evidence="1" id="KW-0472">Membrane</keyword>
<dbReference type="AlphaFoldDB" id="F5RHP9"/>
<dbReference type="InterPro" id="IPR010295">
    <property type="entry name" value="DUF898"/>
</dbReference>